<dbReference type="Gene3D" id="3.40.50.720">
    <property type="entry name" value="NAD(P)-binding Rossmann-like Domain"/>
    <property type="match status" value="1"/>
</dbReference>
<gene>
    <name evidence="10" type="ORF">BaRGS_00015862</name>
</gene>
<name>A0ABD0L0L2_9CAEN</name>
<reference evidence="10 11" key="1">
    <citation type="journal article" date="2023" name="Sci. Data">
        <title>Genome assembly of the Korean intertidal mud-creeper Batillaria attramentaria.</title>
        <authorList>
            <person name="Patra A.K."/>
            <person name="Ho P.T."/>
            <person name="Jun S."/>
            <person name="Lee S.J."/>
            <person name="Kim Y."/>
            <person name="Won Y.J."/>
        </authorList>
    </citation>
    <scope>NUCLEOTIDE SEQUENCE [LARGE SCALE GENOMIC DNA]</scope>
    <source>
        <strain evidence="10">Wonlab-2016</strain>
    </source>
</reference>
<evidence type="ECO:0000313" key="10">
    <source>
        <dbReference type="EMBL" id="KAK7492915.1"/>
    </source>
</evidence>
<evidence type="ECO:0000259" key="9">
    <source>
        <dbReference type="Pfam" id="PF02036"/>
    </source>
</evidence>
<accession>A0ABD0L0L2</accession>
<comment type="subcellular location">
    <subcellularLocation>
        <location evidence="1">Mitochondrion</location>
    </subcellularLocation>
    <subcellularLocation>
        <location evidence="2">Peroxisome</location>
    </subcellularLocation>
</comment>
<dbReference type="FunFam" id="3.40.50.720:FF:000301">
    <property type="entry name" value="Hydroxysteroid dehydrogenase like 2"/>
    <property type="match status" value="1"/>
</dbReference>
<protein>
    <recommendedName>
        <fullName evidence="8">Hydroxysteroid dehydrogenase-like protein 2</fullName>
    </recommendedName>
</protein>
<comment type="caution">
    <text evidence="10">The sequence shown here is derived from an EMBL/GenBank/DDBJ whole genome shotgun (WGS) entry which is preliminary data.</text>
</comment>
<feature type="domain" description="SCP2" evidence="9">
    <location>
        <begin position="336"/>
        <end position="425"/>
    </location>
</feature>
<dbReference type="PANTHER" id="PTHR42808">
    <property type="entry name" value="HYDROXYSTEROID DEHYDROGENASE-LIKE PROTEIN 2"/>
    <property type="match status" value="1"/>
</dbReference>
<dbReference type="InterPro" id="IPR003033">
    <property type="entry name" value="SCP2_sterol-bd_dom"/>
</dbReference>
<evidence type="ECO:0000313" key="11">
    <source>
        <dbReference type="Proteomes" id="UP001519460"/>
    </source>
</evidence>
<keyword evidence="6" id="KW-0496">Mitochondrion</keyword>
<sequence>MAANTGKLVGRTVFITGASRGIGKAIALKLARDGANIVIAAKTAEPHPKLPGTIYTAAKEVEEAGGKALPYVVDIRSEEQVAKAVSEAVKKFGGIDILVNNASAISLTGTLQTPMKRYDLMNGVNARGTYLCSQACLPHLLKGTNPHILNISPPLNMSAKWFKGHVAYTMAKYGMSMCALGMAEEFRDEGVAVNTLWPRTAIYTAAMEMLGGGSEVAKQCRKPEIMADAAYLMLTQDSKSFTGHFCIDDEVLLQNGVKDISSYDFVPGSKLLPDFFLDVGPEDLAQQMTQHGATPAFYKSAPGGASSSSASTSASASAAGDGSPAQTFQALKGMLSKELVQKINAVFQFDLTGSHPGKWYLDLKNGTGAVGEGEAAEADCTMGMDSALFMDMFAGKASASTAFMTGKLKIKGNMAVAMKLEKLMQQMHKSKL</sequence>
<keyword evidence="11" id="KW-1185">Reference proteome</keyword>
<evidence type="ECO:0000256" key="5">
    <source>
        <dbReference type="ARBA" id="ARBA00023002"/>
    </source>
</evidence>
<dbReference type="Gene3D" id="3.30.1050.10">
    <property type="entry name" value="SCP2 sterol-binding domain"/>
    <property type="match status" value="1"/>
</dbReference>
<evidence type="ECO:0000256" key="1">
    <source>
        <dbReference type="ARBA" id="ARBA00004173"/>
    </source>
</evidence>
<evidence type="ECO:0000256" key="6">
    <source>
        <dbReference type="ARBA" id="ARBA00023128"/>
    </source>
</evidence>
<keyword evidence="4" id="KW-0521">NADP</keyword>
<dbReference type="Pfam" id="PF00106">
    <property type="entry name" value="adh_short"/>
    <property type="match status" value="1"/>
</dbReference>
<organism evidence="10 11">
    <name type="scientific">Batillaria attramentaria</name>
    <dbReference type="NCBI Taxonomy" id="370345"/>
    <lineage>
        <taxon>Eukaryota</taxon>
        <taxon>Metazoa</taxon>
        <taxon>Spiralia</taxon>
        <taxon>Lophotrochozoa</taxon>
        <taxon>Mollusca</taxon>
        <taxon>Gastropoda</taxon>
        <taxon>Caenogastropoda</taxon>
        <taxon>Sorbeoconcha</taxon>
        <taxon>Cerithioidea</taxon>
        <taxon>Batillariidae</taxon>
        <taxon>Batillaria</taxon>
    </lineage>
</organism>
<evidence type="ECO:0000256" key="8">
    <source>
        <dbReference type="ARBA" id="ARBA00040243"/>
    </source>
</evidence>
<dbReference type="Pfam" id="PF02036">
    <property type="entry name" value="SCP2"/>
    <property type="match status" value="1"/>
</dbReference>
<evidence type="ECO:0000256" key="4">
    <source>
        <dbReference type="ARBA" id="ARBA00022857"/>
    </source>
</evidence>
<dbReference type="PANTHER" id="PTHR42808:SF3">
    <property type="entry name" value="HYDROXYSTEROID DEHYDROGENASE-LIKE PROTEIN 2"/>
    <property type="match status" value="1"/>
</dbReference>
<comment type="similarity">
    <text evidence="3">Belongs to the short-chain dehydrogenases/reductases (SDR) family.</text>
</comment>
<dbReference type="SUPFAM" id="SSF55718">
    <property type="entry name" value="SCP-like"/>
    <property type="match status" value="1"/>
</dbReference>
<dbReference type="GO" id="GO:0005739">
    <property type="term" value="C:mitochondrion"/>
    <property type="evidence" value="ECO:0007669"/>
    <property type="project" value="UniProtKB-SubCell"/>
</dbReference>
<evidence type="ECO:0000256" key="7">
    <source>
        <dbReference type="ARBA" id="ARBA00023140"/>
    </source>
</evidence>
<dbReference type="GO" id="GO:0005777">
    <property type="term" value="C:peroxisome"/>
    <property type="evidence" value="ECO:0007669"/>
    <property type="project" value="UniProtKB-SubCell"/>
</dbReference>
<dbReference type="AlphaFoldDB" id="A0ABD0L0L2"/>
<dbReference type="InterPro" id="IPR036527">
    <property type="entry name" value="SCP2_sterol-bd_dom_sf"/>
</dbReference>
<proteinExistence type="inferred from homology"/>
<keyword evidence="7" id="KW-0576">Peroxisome</keyword>
<evidence type="ECO:0000256" key="2">
    <source>
        <dbReference type="ARBA" id="ARBA00004275"/>
    </source>
</evidence>
<dbReference type="Proteomes" id="UP001519460">
    <property type="component" value="Unassembled WGS sequence"/>
</dbReference>
<dbReference type="InterPro" id="IPR036291">
    <property type="entry name" value="NAD(P)-bd_dom_sf"/>
</dbReference>
<dbReference type="GO" id="GO:0016491">
    <property type="term" value="F:oxidoreductase activity"/>
    <property type="evidence" value="ECO:0007669"/>
    <property type="project" value="UniProtKB-KW"/>
</dbReference>
<dbReference type="EMBL" id="JACVVK020000098">
    <property type="protein sequence ID" value="KAK7492915.1"/>
    <property type="molecule type" value="Genomic_DNA"/>
</dbReference>
<evidence type="ECO:0000256" key="3">
    <source>
        <dbReference type="ARBA" id="ARBA00006484"/>
    </source>
</evidence>
<dbReference type="PRINTS" id="PR00081">
    <property type="entry name" value="GDHRDH"/>
</dbReference>
<keyword evidence="5" id="KW-0560">Oxidoreductase</keyword>
<dbReference type="CDD" id="cd09762">
    <property type="entry name" value="HSDL2_SDR_c"/>
    <property type="match status" value="1"/>
</dbReference>
<dbReference type="InterPro" id="IPR051935">
    <property type="entry name" value="HSDL2"/>
</dbReference>
<dbReference type="InterPro" id="IPR002347">
    <property type="entry name" value="SDR_fam"/>
</dbReference>
<dbReference type="SUPFAM" id="SSF51735">
    <property type="entry name" value="NAD(P)-binding Rossmann-fold domains"/>
    <property type="match status" value="1"/>
</dbReference>
<dbReference type="NCBIfam" id="NF006133">
    <property type="entry name" value="PRK08278.1"/>
    <property type="match status" value="1"/>
</dbReference>